<dbReference type="GO" id="GO:0002181">
    <property type="term" value="P:cytoplasmic translation"/>
    <property type="evidence" value="ECO:0007669"/>
    <property type="project" value="UniProtKB-UniRule"/>
</dbReference>
<dbReference type="OrthoDB" id="289250at2759"/>
<evidence type="ECO:0000313" key="13">
    <source>
        <dbReference type="EMBL" id="KAA0174770.1"/>
    </source>
</evidence>
<dbReference type="PANTHER" id="PTHR10920">
    <property type="entry name" value="RIBOSOMAL RNA METHYLTRANSFERASE"/>
    <property type="match status" value="1"/>
</dbReference>
<dbReference type="EC" id="2.1.1.205" evidence="7"/>
<evidence type="ECO:0000256" key="7">
    <source>
        <dbReference type="HAMAP-Rule" id="MF_03162"/>
    </source>
</evidence>
<dbReference type="EMBL" id="VLTL01000018">
    <property type="protein sequence ID" value="KAA0169852.1"/>
    <property type="molecule type" value="Genomic_DNA"/>
</dbReference>
<dbReference type="EMBL" id="VLTN01000022">
    <property type="protein sequence ID" value="KAA0152147.1"/>
    <property type="molecule type" value="Genomic_DNA"/>
</dbReference>
<dbReference type="EMBL" id="VLTM01000010">
    <property type="protein sequence ID" value="KAA0165970.1"/>
    <property type="molecule type" value="Genomic_DNA"/>
</dbReference>
<dbReference type="Proteomes" id="UP000324907">
    <property type="component" value="Unassembled WGS sequence"/>
</dbReference>
<feature type="domain" description="Ribosomal RNA methyltransferase FtsJ" evidence="9">
    <location>
        <begin position="21"/>
        <end position="234"/>
    </location>
</feature>
<dbReference type="InterPro" id="IPR015507">
    <property type="entry name" value="rRNA-MeTfrase_E"/>
</dbReference>
<dbReference type="GO" id="GO:0002128">
    <property type="term" value="P:tRNA nucleoside ribose methylation"/>
    <property type="evidence" value="ECO:0007669"/>
    <property type="project" value="UniProtKB-UniRule"/>
</dbReference>
<evidence type="ECO:0000313" key="11">
    <source>
        <dbReference type="EMBL" id="KAA0165970.1"/>
    </source>
</evidence>
<accession>A0A5A8DWI3</accession>
<keyword evidence="2 7" id="KW-0489">Methyltransferase</keyword>
<keyword evidence="15" id="KW-1185">Reference proteome</keyword>
<evidence type="ECO:0000259" key="9">
    <source>
        <dbReference type="Pfam" id="PF01728"/>
    </source>
</evidence>
<evidence type="ECO:0000313" key="15">
    <source>
        <dbReference type="Proteomes" id="UP000323011"/>
    </source>
</evidence>
<comment type="caution">
    <text evidence="12">The sequence shown here is derived from an EMBL/GenBank/DDBJ whole genome shotgun (WGS) entry which is preliminary data.</text>
</comment>
<dbReference type="SUPFAM" id="SSF53335">
    <property type="entry name" value="S-adenosyl-L-methionine-dependent methyltransferases"/>
    <property type="match status" value="1"/>
</dbReference>
<dbReference type="HAMAP" id="MF_01547">
    <property type="entry name" value="RNA_methyltr_E"/>
    <property type="match status" value="1"/>
</dbReference>
<keyword evidence="1 7" id="KW-0963">Cytoplasm</keyword>
<keyword evidence="4 7" id="KW-0949">S-adenosyl-L-methionine</keyword>
<dbReference type="InterPro" id="IPR028590">
    <property type="entry name" value="RNA_methyltr_E_TRM7"/>
</dbReference>
<dbReference type="HAMAP" id="MF_03162">
    <property type="entry name" value="RNA_methyltr_E_TRM7"/>
    <property type="match status" value="1"/>
</dbReference>
<feature type="binding site" evidence="7">
    <location>
        <position position="151"/>
    </location>
    <ligand>
        <name>S-adenosyl-L-methionine</name>
        <dbReference type="ChEBI" id="CHEBI:59789"/>
    </ligand>
</feature>
<keyword evidence="5 7" id="KW-0819">tRNA processing</keyword>
<evidence type="ECO:0000256" key="4">
    <source>
        <dbReference type="ARBA" id="ARBA00022691"/>
    </source>
</evidence>
<feature type="active site" description="Proton acceptor" evidence="7">
    <location>
        <position position="191"/>
    </location>
</feature>
<reference evidence="14 15" key="1">
    <citation type="submission" date="2019-07" db="EMBL/GenBank/DDBJ databases">
        <title>Genomes of Cafeteria roenbergensis.</title>
        <authorList>
            <person name="Fischer M.G."/>
            <person name="Hackl T."/>
            <person name="Roman M."/>
        </authorList>
    </citation>
    <scope>NUCLEOTIDE SEQUENCE [LARGE SCALE GENOMIC DNA]</scope>
    <source>
        <strain evidence="10 15">BVI</strain>
        <strain evidence="11 17">Cflag</strain>
        <strain evidence="13 14">E4-10P</strain>
        <strain evidence="12 16">RCC970-E3</strain>
    </source>
</reference>
<evidence type="ECO:0000256" key="6">
    <source>
        <dbReference type="ARBA" id="ARBA00048902"/>
    </source>
</evidence>
<evidence type="ECO:0000313" key="12">
    <source>
        <dbReference type="EMBL" id="KAA0169852.1"/>
    </source>
</evidence>
<proteinExistence type="inferred from homology"/>
<evidence type="ECO:0000256" key="1">
    <source>
        <dbReference type="ARBA" id="ARBA00022490"/>
    </source>
</evidence>
<feature type="binding site" evidence="7">
    <location>
        <position position="110"/>
    </location>
    <ligand>
        <name>S-adenosyl-L-methionine</name>
        <dbReference type="ChEBI" id="CHEBI:59789"/>
    </ligand>
</feature>
<sequence>MGRFSKDRRDVYYRKAKEVGFRARSAFKLLQLDEVFDLFNGVTHVVDLCAAPGSWSQVLSRRVGRPRPTQDGGSAGAADGGALAAPGSPAAATTVAPDAPAPERRIVAVDLQEMEPVPGVASFQGDITRRETAERVVELLGGCKAQLVVSDGAPDVTGLHDLDEHVQSQLLLAALAITTHVLAPGGSFVAKVFRGRDTSLLFGQFRAFFREVVIAKPKSSRNSSIESFVVCRGYDPPAGYTASFDGALAAHAAGEGSAPEAAGDRAVVPFVACGDLSGLDSDASYPSELAGRAAAAADAAMAAVAAATGGGFAGTDPGLAVSKGSLAPVAPPIKPAYEAQVGGMRAAAGGAKPAAKA</sequence>
<comment type="catalytic activity">
    <reaction evidence="6 7">
        <text>cytidine(32)/guanosine(34) in tRNA + 2 S-adenosyl-L-methionine = 2'-O-methylcytidine(32)/2'-O-methylguanosine(34) in tRNA + 2 S-adenosyl-L-homocysteine + 2 H(+)</text>
        <dbReference type="Rhea" id="RHEA:42396"/>
        <dbReference type="Rhea" id="RHEA-COMP:10246"/>
        <dbReference type="Rhea" id="RHEA-COMP:10247"/>
        <dbReference type="ChEBI" id="CHEBI:15378"/>
        <dbReference type="ChEBI" id="CHEBI:57856"/>
        <dbReference type="ChEBI" id="CHEBI:59789"/>
        <dbReference type="ChEBI" id="CHEBI:74269"/>
        <dbReference type="ChEBI" id="CHEBI:74445"/>
        <dbReference type="ChEBI" id="CHEBI:74495"/>
        <dbReference type="ChEBI" id="CHEBI:82748"/>
        <dbReference type="EC" id="2.1.1.205"/>
    </reaction>
</comment>
<comment type="similarity">
    <text evidence="7">Belongs to the class I-like SAM-binding methyltransferase superfamily. RNA methyltransferase RlmE family. TRM7 subfamily.</text>
</comment>
<evidence type="ECO:0000313" key="14">
    <source>
        <dbReference type="Proteomes" id="UP000322899"/>
    </source>
</evidence>
<dbReference type="InterPro" id="IPR029063">
    <property type="entry name" value="SAM-dependent_MTases_sf"/>
</dbReference>
<feature type="binding site" evidence="7">
    <location>
        <position position="126"/>
    </location>
    <ligand>
        <name>S-adenosyl-L-methionine</name>
        <dbReference type="ChEBI" id="CHEBI:59789"/>
    </ligand>
</feature>
<dbReference type="InterPro" id="IPR050082">
    <property type="entry name" value="RNA_methyltr_RlmE"/>
</dbReference>
<name>A0A5A8DWI3_CAFRO</name>
<dbReference type="Proteomes" id="UP000323011">
    <property type="component" value="Unassembled WGS sequence"/>
</dbReference>
<feature type="binding site" evidence="7">
    <location>
        <position position="55"/>
    </location>
    <ligand>
        <name>S-adenosyl-L-methionine</name>
        <dbReference type="ChEBI" id="CHEBI:59789"/>
    </ligand>
</feature>
<comment type="function">
    <text evidence="7">Methylates the 2'-O-ribose of nucleotides at positions 32 and 34 of the tRNA anticodon loop of substrate tRNAs.</text>
</comment>
<evidence type="ECO:0000256" key="3">
    <source>
        <dbReference type="ARBA" id="ARBA00022679"/>
    </source>
</evidence>
<dbReference type="Proteomes" id="UP000325113">
    <property type="component" value="Unassembled WGS sequence"/>
</dbReference>
<dbReference type="EMBL" id="VLTO01000019">
    <property type="protein sequence ID" value="KAA0174770.1"/>
    <property type="molecule type" value="Genomic_DNA"/>
</dbReference>
<feature type="binding site" evidence="7">
    <location>
        <position position="53"/>
    </location>
    <ligand>
        <name>S-adenosyl-L-methionine</name>
        <dbReference type="ChEBI" id="CHEBI:59789"/>
    </ligand>
</feature>
<dbReference type="Proteomes" id="UP000322899">
    <property type="component" value="Unassembled WGS sequence"/>
</dbReference>
<dbReference type="GO" id="GO:0005737">
    <property type="term" value="C:cytoplasm"/>
    <property type="evidence" value="ECO:0007669"/>
    <property type="project" value="UniProtKB-SubCell"/>
</dbReference>
<evidence type="ECO:0000256" key="2">
    <source>
        <dbReference type="ARBA" id="ARBA00022603"/>
    </source>
</evidence>
<dbReference type="GO" id="GO:0106340">
    <property type="term" value="F:tRNA (guanosine(34)-2'-O)-methyltransferase activity"/>
    <property type="evidence" value="ECO:0007669"/>
    <property type="project" value="UniProtKB-ARBA"/>
</dbReference>
<keyword evidence="3 7" id="KW-0808">Transferase</keyword>
<organism evidence="12 16">
    <name type="scientific">Cafeteria roenbergensis</name>
    <name type="common">Marine flagellate</name>
    <dbReference type="NCBI Taxonomy" id="33653"/>
    <lineage>
        <taxon>Eukaryota</taxon>
        <taxon>Sar</taxon>
        <taxon>Stramenopiles</taxon>
        <taxon>Bigyra</taxon>
        <taxon>Opalozoa</taxon>
        <taxon>Bicosoecida</taxon>
        <taxon>Cafeteriaceae</taxon>
        <taxon>Cafeteria</taxon>
    </lineage>
</organism>
<protein>
    <recommendedName>
        <fullName evidence="7">Putative tRNA (cytidine(32)/guanosine(34)-2'-O)-methyltransferase</fullName>
        <ecNumber evidence="7">2.1.1.205</ecNumber>
    </recommendedName>
    <alternativeName>
        <fullName evidence="7">2'-O-ribose RNA methyltransferase TRM7 homolog</fullName>
    </alternativeName>
</protein>
<evidence type="ECO:0000256" key="8">
    <source>
        <dbReference type="SAM" id="MobiDB-lite"/>
    </source>
</evidence>
<gene>
    <name evidence="13" type="ORF">FNF27_03667</name>
    <name evidence="12" type="ORF">FNF28_01790</name>
    <name evidence="10" type="ORF">FNF29_04015</name>
    <name evidence="11" type="ORF">FNF31_01584</name>
</gene>
<evidence type="ECO:0000313" key="17">
    <source>
        <dbReference type="Proteomes" id="UP000325113"/>
    </source>
</evidence>
<dbReference type="InterPro" id="IPR002877">
    <property type="entry name" value="RNA_MeTrfase_FtsJ_dom"/>
</dbReference>
<evidence type="ECO:0000313" key="16">
    <source>
        <dbReference type="Proteomes" id="UP000324907"/>
    </source>
</evidence>
<dbReference type="AlphaFoldDB" id="A0A5A8DWI3"/>
<dbReference type="PANTHER" id="PTHR10920:SF12">
    <property type="entry name" value="TRNA (CYTIDINE(32)_GUANOSINE(34)-2'-O)-METHYLTRANSFERASE-RELATED"/>
    <property type="match status" value="1"/>
</dbReference>
<feature type="compositionally biased region" description="Low complexity" evidence="8">
    <location>
        <begin position="80"/>
        <end position="98"/>
    </location>
</feature>
<evidence type="ECO:0000256" key="5">
    <source>
        <dbReference type="ARBA" id="ARBA00022694"/>
    </source>
</evidence>
<comment type="subcellular location">
    <subcellularLocation>
        <location evidence="7">Cytoplasm</location>
    </subcellularLocation>
</comment>
<dbReference type="Gene3D" id="3.40.50.150">
    <property type="entry name" value="Vaccinia Virus protein VP39"/>
    <property type="match status" value="1"/>
</dbReference>
<dbReference type="Pfam" id="PF01728">
    <property type="entry name" value="FtsJ"/>
    <property type="match status" value="1"/>
</dbReference>
<evidence type="ECO:0000313" key="10">
    <source>
        <dbReference type="EMBL" id="KAA0152147.1"/>
    </source>
</evidence>
<feature type="region of interest" description="Disordered" evidence="8">
    <location>
        <begin position="61"/>
        <end position="98"/>
    </location>
</feature>
<dbReference type="OMA" id="FIVCLNF"/>